<reference evidence="1" key="1">
    <citation type="submission" date="2022-03" db="EMBL/GenBank/DDBJ databases">
        <authorList>
            <person name="Sayadi A."/>
        </authorList>
    </citation>
    <scope>NUCLEOTIDE SEQUENCE</scope>
</reference>
<dbReference type="Proteomes" id="UP001152888">
    <property type="component" value="Unassembled WGS sequence"/>
</dbReference>
<dbReference type="AlphaFoldDB" id="A0A9P0LH56"/>
<accession>A0A9P0LH56</accession>
<gene>
    <name evidence="1" type="ORF">ACAOBT_LOCUS21445</name>
</gene>
<sequence>MKEDGPRPLLQAKWMFTVTLTLTGDKSVIRHCGGNCVTCWCSDIVELFRTFLLCKLNRDWVTAQCPGSIYIKEDEYLQKLSRCYLPTNRGVSSLHQLASNYERVLSRRGHFEDKRDLGAVSYDIRG</sequence>
<evidence type="ECO:0000313" key="1">
    <source>
        <dbReference type="EMBL" id="CAH1993328.1"/>
    </source>
</evidence>
<proteinExistence type="predicted"/>
<protein>
    <submittedName>
        <fullName evidence="1">Uncharacterized protein</fullName>
    </submittedName>
</protein>
<evidence type="ECO:0000313" key="2">
    <source>
        <dbReference type="Proteomes" id="UP001152888"/>
    </source>
</evidence>
<organism evidence="1 2">
    <name type="scientific">Acanthoscelides obtectus</name>
    <name type="common">Bean weevil</name>
    <name type="synonym">Bruchus obtectus</name>
    <dbReference type="NCBI Taxonomy" id="200917"/>
    <lineage>
        <taxon>Eukaryota</taxon>
        <taxon>Metazoa</taxon>
        <taxon>Ecdysozoa</taxon>
        <taxon>Arthropoda</taxon>
        <taxon>Hexapoda</taxon>
        <taxon>Insecta</taxon>
        <taxon>Pterygota</taxon>
        <taxon>Neoptera</taxon>
        <taxon>Endopterygota</taxon>
        <taxon>Coleoptera</taxon>
        <taxon>Polyphaga</taxon>
        <taxon>Cucujiformia</taxon>
        <taxon>Chrysomeloidea</taxon>
        <taxon>Chrysomelidae</taxon>
        <taxon>Bruchinae</taxon>
        <taxon>Bruchini</taxon>
        <taxon>Acanthoscelides</taxon>
    </lineage>
</organism>
<name>A0A9P0LH56_ACAOB</name>
<comment type="caution">
    <text evidence="1">The sequence shown here is derived from an EMBL/GenBank/DDBJ whole genome shotgun (WGS) entry which is preliminary data.</text>
</comment>
<dbReference type="EMBL" id="CAKOFQ010007169">
    <property type="protein sequence ID" value="CAH1993328.1"/>
    <property type="molecule type" value="Genomic_DNA"/>
</dbReference>
<keyword evidence="2" id="KW-1185">Reference proteome</keyword>